<keyword evidence="1" id="KW-0812">Transmembrane</keyword>
<keyword evidence="3" id="KW-1185">Reference proteome</keyword>
<protein>
    <submittedName>
        <fullName evidence="2">Uncharacterized protein</fullName>
    </submittedName>
</protein>
<evidence type="ECO:0000256" key="1">
    <source>
        <dbReference type="SAM" id="Phobius"/>
    </source>
</evidence>
<dbReference type="Proteomes" id="UP001329430">
    <property type="component" value="Chromosome 6"/>
</dbReference>
<sequence>MDLETGETVRDEETGETLIPVVNLETGETEIHTTTTNTQNRISRKFRIPQQHTSQKATEMNESKCFITSDIVPCLIFLFSATLFLNPIVIACLGTLEVCLHVWSHKKNKKIINENIFYQSPLHIFVCEFCGKCLEERSKRKITRIQDKRNYKFIKYSIDCSRGIVV</sequence>
<feature type="transmembrane region" description="Helical" evidence="1">
    <location>
        <begin position="75"/>
        <end position="100"/>
    </location>
</feature>
<accession>A0AAN7ZLB4</accession>
<dbReference type="EMBL" id="JAVRBK010000006">
    <property type="protein sequence ID" value="KAK5642621.1"/>
    <property type="molecule type" value="Genomic_DNA"/>
</dbReference>
<gene>
    <name evidence="2" type="ORF">RI129_008788</name>
</gene>
<organism evidence="2 3">
    <name type="scientific">Pyrocoelia pectoralis</name>
    <dbReference type="NCBI Taxonomy" id="417401"/>
    <lineage>
        <taxon>Eukaryota</taxon>
        <taxon>Metazoa</taxon>
        <taxon>Ecdysozoa</taxon>
        <taxon>Arthropoda</taxon>
        <taxon>Hexapoda</taxon>
        <taxon>Insecta</taxon>
        <taxon>Pterygota</taxon>
        <taxon>Neoptera</taxon>
        <taxon>Endopterygota</taxon>
        <taxon>Coleoptera</taxon>
        <taxon>Polyphaga</taxon>
        <taxon>Elateriformia</taxon>
        <taxon>Elateroidea</taxon>
        <taxon>Lampyridae</taxon>
        <taxon>Lampyrinae</taxon>
        <taxon>Pyrocoelia</taxon>
    </lineage>
</organism>
<evidence type="ECO:0000313" key="3">
    <source>
        <dbReference type="Proteomes" id="UP001329430"/>
    </source>
</evidence>
<name>A0AAN7ZLB4_9COLE</name>
<dbReference type="AlphaFoldDB" id="A0AAN7ZLB4"/>
<comment type="caution">
    <text evidence="2">The sequence shown here is derived from an EMBL/GenBank/DDBJ whole genome shotgun (WGS) entry which is preliminary data.</text>
</comment>
<reference evidence="2 3" key="1">
    <citation type="journal article" date="2024" name="Insects">
        <title>An Improved Chromosome-Level Genome Assembly of the Firefly Pyrocoelia pectoralis.</title>
        <authorList>
            <person name="Fu X."/>
            <person name="Meyer-Rochow V.B."/>
            <person name="Ballantyne L."/>
            <person name="Zhu X."/>
        </authorList>
    </citation>
    <scope>NUCLEOTIDE SEQUENCE [LARGE SCALE GENOMIC DNA]</scope>
    <source>
        <strain evidence="2">XCY_ONT2</strain>
    </source>
</reference>
<proteinExistence type="predicted"/>
<keyword evidence="1" id="KW-1133">Transmembrane helix</keyword>
<evidence type="ECO:0000313" key="2">
    <source>
        <dbReference type="EMBL" id="KAK5642621.1"/>
    </source>
</evidence>
<keyword evidence="1" id="KW-0472">Membrane</keyword>